<dbReference type="Gene3D" id="3.90.70.10">
    <property type="entry name" value="Cysteine proteinases"/>
    <property type="match status" value="1"/>
</dbReference>
<accession>A0A0N5AF28</accession>
<evidence type="ECO:0000256" key="1">
    <source>
        <dbReference type="ARBA" id="ARBA00008455"/>
    </source>
</evidence>
<dbReference type="WBParaSite" id="SMUV_0000286201-mRNA-1">
    <property type="protein sequence ID" value="SMUV_0000286201-mRNA-1"/>
    <property type="gene ID" value="SMUV_0000286201"/>
</dbReference>
<dbReference type="InterPro" id="IPR025660">
    <property type="entry name" value="Pept_his_AS"/>
</dbReference>
<evidence type="ECO:0000313" key="11">
    <source>
        <dbReference type="WBParaSite" id="SMUV_0000286201-mRNA-1"/>
    </source>
</evidence>
<dbReference type="InterPro" id="IPR039417">
    <property type="entry name" value="Peptidase_C1A_papain-like"/>
</dbReference>
<feature type="domain" description="Peptidase C1A papain C-terminal" evidence="8">
    <location>
        <begin position="102"/>
        <end position="318"/>
    </location>
</feature>
<evidence type="ECO:0000259" key="9">
    <source>
        <dbReference type="SMART" id="SM00848"/>
    </source>
</evidence>
<dbReference type="GO" id="GO:0008234">
    <property type="term" value="F:cysteine-type peptidase activity"/>
    <property type="evidence" value="ECO:0007669"/>
    <property type="project" value="UniProtKB-KW"/>
</dbReference>
<keyword evidence="6" id="KW-1015">Disulfide bond</keyword>
<evidence type="ECO:0000256" key="4">
    <source>
        <dbReference type="ARBA" id="ARBA00022807"/>
    </source>
</evidence>
<dbReference type="InterPro" id="IPR000169">
    <property type="entry name" value="Pept_cys_AS"/>
</dbReference>
<dbReference type="SMART" id="SM00848">
    <property type="entry name" value="Inhibitor_I29"/>
    <property type="match status" value="1"/>
</dbReference>
<dbReference type="InterPro" id="IPR013201">
    <property type="entry name" value="Prot_inhib_I29"/>
</dbReference>
<dbReference type="InterPro" id="IPR013128">
    <property type="entry name" value="Peptidase_C1A"/>
</dbReference>
<dbReference type="PROSITE" id="PS00639">
    <property type="entry name" value="THIOL_PROTEASE_HIS"/>
    <property type="match status" value="1"/>
</dbReference>
<dbReference type="STRING" id="451379.A0A0N5AF28"/>
<dbReference type="Pfam" id="PF08246">
    <property type="entry name" value="Inhibitor_I29"/>
    <property type="match status" value="1"/>
</dbReference>
<evidence type="ECO:0000256" key="2">
    <source>
        <dbReference type="ARBA" id="ARBA00022670"/>
    </source>
</evidence>
<dbReference type="InterPro" id="IPR038765">
    <property type="entry name" value="Papain-like_cys_pep_sf"/>
</dbReference>
<evidence type="ECO:0000259" key="8">
    <source>
        <dbReference type="SMART" id="SM00645"/>
    </source>
</evidence>
<dbReference type="PRINTS" id="PR00705">
    <property type="entry name" value="PAPAIN"/>
</dbReference>
<name>A0A0N5AF28_9BILA</name>
<keyword evidence="4" id="KW-0788">Thiol protease</keyword>
<protein>
    <recommendedName>
        <fullName evidence="7">Cathepsin L-like</fullName>
    </recommendedName>
</protein>
<dbReference type="CDD" id="cd02248">
    <property type="entry name" value="Peptidase_C1A"/>
    <property type="match status" value="1"/>
</dbReference>
<evidence type="ECO:0000256" key="6">
    <source>
        <dbReference type="ARBA" id="ARBA00023157"/>
    </source>
</evidence>
<reference evidence="11" key="1">
    <citation type="submission" date="2016-04" db="UniProtKB">
        <authorList>
            <consortium name="WormBaseParasite"/>
        </authorList>
    </citation>
    <scope>IDENTIFICATION</scope>
</reference>
<dbReference type="SMART" id="SM00645">
    <property type="entry name" value="Pept_C1"/>
    <property type="match status" value="1"/>
</dbReference>
<dbReference type="SUPFAM" id="SSF54001">
    <property type="entry name" value="Cysteine proteinases"/>
    <property type="match status" value="1"/>
</dbReference>
<dbReference type="PROSITE" id="PS00640">
    <property type="entry name" value="THIOL_PROTEASE_ASN"/>
    <property type="match status" value="1"/>
</dbReference>
<dbReference type="GO" id="GO:0006508">
    <property type="term" value="P:proteolysis"/>
    <property type="evidence" value="ECO:0007669"/>
    <property type="project" value="UniProtKB-KW"/>
</dbReference>
<dbReference type="Pfam" id="PF00112">
    <property type="entry name" value="Peptidase_C1"/>
    <property type="match status" value="1"/>
</dbReference>
<evidence type="ECO:0000256" key="5">
    <source>
        <dbReference type="ARBA" id="ARBA00023145"/>
    </source>
</evidence>
<organism evidence="10 11">
    <name type="scientific">Syphacia muris</name>
    <dbReference type="NCBI Taxonomy" id="451379"/>
    <lineage>
        <taxon>Eukaryota</taxon>
        <taxon>Metazoa</taxon>
        <taxon>Ecdysozoa</taxon>
        <taxon>Nematoda</taxon>
        <taxon>Chromadorea</taxon>
        <taxon>Rhabditida</taxon>
        <taxon>Spirurina</taxon>
        <taxon>Oxyuridomorpha</taxon>
        <taxon>Oxyuroidea</taxon>
        <taxon>Oxyuridae</taxon>
        <taxon>Syphacia</taxon>
    </lineage>
</organism>
<dbReference type="Proteomes" id="UP000046393">
    <property type="component" value="Unplaced"/>
</dbReference>
<evidence type="ECO:0000256" key="7">
    <source>
        <dbReference type="ARBA" id="ARBA00069138"/>
    </source>
</evidence>
<keyword evidence="10" id="KW-1185">Reference proteome</keyword>
<sequence>YFIFRNSCVTSNNNNWYANIESSYQSEEIKHNRMLSFLENYGEIQRHNQLFAQGKRTFEMGTNHIADLSFEEYTKLNGYRMLYGDKRTRNSTMFVAPYNVNIPDEVDWRKKGLVTSVKNQGMCGSCWAFSTTGALEGQHMRLTGKLNSLSEQNLIDCSRKYGNNGCNGGLMDYAFEYIKDNHGIDTEESYPYKGMEMKCHFSKKTIGATDRGYVDLPEGDEEKLKIAVATQGPISVAIDAGHRSFQLYKKGIYYEPQCNSDQLDHGVLVVGYGTDDNGNDYWLVKNSWGEKWGEGGFVRIARNKNNHCGIASKASYPLI</sequence>
<proteinExistence type="inferred from homology"/>
<dbReference type="FunFam" id="3.90.70.10:FF:000006">
    <property type="entry name" value="Cathepsin S"/>
    <property type="match status" value="1"/>
</dbReference>
<feature type="domain" description="Cathepsin propeptide inhibitor" evidence="9">
    <location>
        <begin position="13"/>
        <end position="73"/>
    </location>
</feature>
<dbReference type="PANTHER" id="PTHR12411">
    <property type="entry name" value="CYSTEINE PROTEASE FAMILY C1-RELATED"/>
    <property type="match status" value="1"/>
</dbReference>
<keyword evidence="3" id="KW-0378">Hydrolase</keyword>
<dbReference type="AlphaFoldDB" id="A0A0N5AF28"/>
<comment type="similarity">
    <text evidence="1">Belongs to the peptidase C1 family.</text>
</comment>
<evidence type="ECO:0000256" key="3">
    <source>
        <dbReference type="ARBA" id="ARBA00022801"/>
    </source>
</evidence>
<dbReference type="InterPro" id="IPR025661">
    <property type="entry name" value="Pept_asp_AS"/>
</dbReference>
<dbReference type="InterPro" id="IPR000668">
    <property type="entry name" value="Peptidase_C1A_C"/>
</dbReference>
<keyword evidence="5" id="KW-0865">Zymogen</keyword>
<evidence type="ECO:0000313" key="10">
    <source>
        <dbReference type="Proteomes" id="UP000046393"/>
    </source>
</evidence>
<dbReference type="PROSITE" id="PS00139">
    <property type="entry name" value="THIOL_PROTEASE_CYS"/>
    <property type="match status" value="1"/>
</dbReference>
<keyword evidence="2" id="KW-0645">Protease</keyword>